<protein>
    <submittedName>
        <fullName evidence="1">Uncharacterized protein</fullName>
    </submittedName>
</protein>
<evidence type="ECO:0000313" key="2">
    <source>
        <dbReference type="Proteomes" id="UP001139981"/>
    </source>
</evidence>
<comment type="caution">
    <text evidence="1">The sequence shown here is derived from an EMBL/GenBank/DDBJ whole genome shotgun (WGS) entry which is preliminary data.</text>
</comment>
<feature type="non-terminal residue" evidence="1">
    <location>
        <position position="421"/>
    </location>
</feature>
<accession>A0ACC1M2W8</accession>
<evidence type="ECO:0000313" key="1">
    <source>
        <dbReference type="EMBL" id="KAJ2892291.1"/>
    </source>
</evidence>
<proteinExistence type="predicted"/>
<organism evidence="1 2">
    <name type="scientific">Coemansia aciculifera</name>
    <dbReference type="NCBI Taxonomy" id="417176"/>
    <lineage>
        <taxon>Eukaryota</taxon>
        <taxon>Fungi</taxon>
        <taxon>Fungi incertae sedis</taxon>
        <taxon>Zoopagomycota</taxon>
        <taxon>Kickxellomycotina</taxon>
        <taxon>Kickxellomycetes</taxon>
        <taxon>Kickxellales</taxon>
        <taxon>Kickxellaceae</taxon>
        <taxon>Coemansia</taxon>
    </lineage>
</organism>
<sequence>MLYYTQHNRRFAWGLTACDRTVRAYVYGPDTIWPSTDINVTTAAGRQTFISLLVDWSLCSVDCLGFDPSIRYASDGVSGRPYLEIDIHKKDESTGKVATRTCFSNRCTVAADGLIGRHTRHFAASASIRAMDDPAVLIKDVWLPLNSDNSGMAHNENAILDTLYATFDSDSEFEDKFPQLLSTGPVYLCHGDKFVEDTTARTFAGLPDFHCNALAASASGPQSSLGRQHTHTVVKWAGDTISMADNPSNAVIAIADAMAALTAAHGKCNVVHGNITDRAILFRKTADGGVNGTLTEFGSAIYTGNNASAANRNKPEQMTFRSIRSLENAAAPLTPLDDWESLFYLVCWLGTYGVGDEERAAIAKKVPVNRNIASWRRGSEYYLALAKRNQMSSMDNFGMNILVWMREGPMRDLAIDLYKAL</sequence>
<reference evidence="1" key="1">
    <citation type="submission" date="2022-07" db="EMBL/GenBank/DDBJ databases">
        <title>Phylogenomic reconstructions and comparative analyses of Kickxellomycotina fungi.</title>
        <authorList>
            <person name="Reynolds N.K."/>
            <person name="Stajich J.E."/>
            <person name="Barry K."/>
            <person name="Grigoriev I.V."/>
            <person name="Crous P."/>
            <person name="Smith M.E."/>
        </authorList>
    </citation>
    <scope>NUCLEOTIDE SEQUENCE</scope>
    <source>
        <strain evidence="1">CBS 190363</strain>
    </source>
</reference>
<dbReference type="EMBL" id="JANBVB010000767">
    <property type="protein sequence ID" value="KAJ2892291.1"/>
    <property type="molecule type" value="Genomic_DNA"/>
</dbReference>
<keyword evidence="2" id="KW-1185">Reference proteome</keyword>
<gene>
    <name evidence="1" type="ORF">IWW38_003276</name>
</gene>
<dbReference type="Proteomes" id="UP001139981">
    <property type="component" value="Unassembled WGS sequence"/>
</dbReference>
<name>A0ACC1M2W8_9FUNG</name>